<protein>
    <recommendedName>
        <fullName evidence="1">Integrase zinc-binding domain-containing protein</fullName>
    </recommendedName>
</protein>
<dbReference type="Pfam" id="PF05380">
    <property type="entry name" value="Peptidase_A17"/>
    <property type="match status" value="1"/>
</dbReference>
<proteinExistence type="predicted"/>
<evidence type="ECO:0000313" key="3">
    <source>
        <dbReference type="Proteomes" id="UP001497623"/>
    </source>
</evidence>
<comment type="caution">
    <text evidence="2">The sequence shown here is derived from an EMBL/GenBank/DDBJ whole genome shotgun (WGS) entry which is preliminary data.</text>
</comment>
<feature type="domain" description="Integrase zinc-binding" evidence="1">
    <location>
        <begin position="577"/>
        <end position="629"/>
    </location>
</feature>
<dbReference type="Pfam" id="PF17921">
    <property type="entry name" value="Integrase_H2C2"/>
    <property type="match status" value="1"/>
</dbReference>
<keyword evidence="3" id="KW-1185">Reference proteome</keyword>
<dbReference type="Gene3D" id="1.10.340.70">
    <property type="match status" value="1"/>
</dbReference>
<gene>
    <name evidence="2" type="ORF">MNOR_LOCUS18067</name>
</gene>
<dbReference type="Proteomes" id="UP001497623">
    <property type="component" value="Unassembled WGS sequence"/>
</dbReference>
<reference evidence="2 3" key="1">
    <citation type="submission" date="2024-05" db="EMBL/GenBank/DDBJ databases">
        <authorList>
            <person name="Wallberg A."/>
        </authorList>
    </citation>
    <scope>NUCLEOTIDE SEQUENCE [LARGE SCALE GENOMIC DNA]</scope>
</reference>
<dbReference type="PANTHER" id="PTHR47331:SF4">
    <property type="entry name" value="PEPTIDASE S1 DOMAIN-CONTAINING PROTEIN"/>
    <property type="match status" value="1"/>
</dbReference>
<dbReference type="PANTHER" id="PTHR47331">
    <property type="entry name" value="PHD-TYPE DOMAIN-CONTAINING PROTEIN"/>
    <property type="match status" value="1"/>
</dbReference>
<evidence type="ECO:0000313" key="2">
    <source>
        <dbReference type="EMBL" id="CAL4105311.1"/>
    </source>
</evidence>
<accession>A0AAV2QX64</accession>
<evidence type="ECO:0000259" key="1">
    <source>
        <dbReference type="Pfam" id="PF17921"/>
    </source>
</evidence>
<dbReference type="InterPro" id="IPR043502">
    <property type="entry name" value="DNA/RNA_pol_sf"/>
</dbReference>
<name>A0AAV2QX64_MEGNR</name>
<dbReference type="AlphaFoldDB" id="A0AAV2QX64"/>
<dbReference type="InterPro" id="IPR041588">
    <property type="entry name" value="Integrase_H2C2"/>
</dbReference>
<dbReference type="InterPro" id="IPR008042">
    <property type="entry name" value="Retrotrans_Pao"/>
</dbReference>
<dbReference type="SUPFAM" id="SSF56672">
    <property type="entry name" value="DNA/RNA polymerases"/>
    <property type="match status" value="1"/>
</dbReference>
<organism evidence="2 3">
    <name type="scientific">Meganyctiphanes norvegica</name>
    <name type="common">Northern krill</name>
    <name type="synonym">Thysanopoda norvegica</name>
    <dbReference type="NCBI Taxonomy" id="48144"/>
    <lineage>
        <taxon>Eukaryota</taxon>
        <taxon>Metazoa</taxon>
        <taxon>Ecdysozoa</taxon>
        <taxon>Arthropoda</taxon>
        <taxon>Crustacea</taxon>
        <taxon>Multicrustacea</taxon>
        <taxon>Malacostraca</taxon>
        <taxon>Eumalacostraca</taxon>
        <taxon>Eucarida</taxon>
        <taxon>Euphausiacea</taxon>
        <taxon>Euphausiidae</taxon>
        <taxon>Meganyctiphanes</taxon>
    </lineage>
</organism>
<dbReference type="GO" id="GO:0071897">
    <property type="term" value="P:DNA biosynthetic process"/>
    <property type="evidence" value="ECO:0007669"/>
    <property type="project" value="UniProtKB-ARBA"/>
</dbReference>
<dbReference type="EMBL" id="CAXKWB010012742">
    <property type="protein sequence ID" value="CAL4105311.1"/>
    <property type="molecule type" value="Genomic_DNA"/>
</dbReference>
<sequence>MLNELLGILIRFRQGLIAVAGDLSKMYNAVELDLLEQHTHRFVWRGGNEGKAPEHYALSALGFGDRPSGIIAMLALRKTAEIKEEEFPEVKRVIERNTYVDDIVHSVDSKIEAEKLMHDINSVLDEGSFKIKHWIMSGNDTPNEMLNLSTANEEKVLGLNWDPNKDVFSFKIKLNFSKKHKKVREKPNLSRSELDDKLPISLTRREVYSQVNAIYDPLGLIVPFTLGAKILMRELIDSKNDHSVNDWDEPMSEYMRMKWKNLFLEMFELEKISFCRRVKSVNYIGSPTLVIFSDASMLAYGACAYVRWKLSNGHFETHLLLAKNRIAPTKQLTMPRLEMCGAVVASRIRSTVEKHCDWKFDRVVHITDSAIVRAQIQKESYGFGTFIANRVAEIQSRSNPNEWYWTNSCNNPADMTTRFCHPRLLHGNSMWQEGPDFLKEPFERWPLSQDCNMDLPDVIQKRSTCLLNNDSKQNSFVVDISRFSSYHKLLRVVARVAAAYNGKSLKAISLNPSSEMLDKAEEYLVKVEQNSLDANWKVKYKRLGPSLNNGILFVGERIASWLKENWNRDRFILMPNDSKLIRLYIQNLHEVDHGGIESTLSKLQSKFWVIGARKIIKSVKLRCVTCKKLNLETVQQSMGQMIPERLRPSPPFYSTSCDLFGPISIRDTVKRRTFGKAYGIIFTCIVTRAVYLDLSESYDTKGF</sequence>